<dbReference type="OrthoDB" id="3183957at2"/>
<organism evidence="3 4">
    <name type="scientific">Streptococcus parauberis</name>
    <dbReference type="NCBI Taxonomy" id="1348"/>
    <lineage>
        <taxon>Bacteria</taxon>
        <taxon>Bacillati</taxon>
        <taxon>Bacillota</taxon>
        <taxon>Bacilli</taxon>
        <taxon>Lactobacillales</taxon>
        <taxon>Streptococcaceae</taxon>
        <taxon>Streptococcus</taxon>
    </lineage>
</organism>
<dbReference type="GeneID" id="61419782"/>
<keyword evidence="1" id="KW-0812">Transmembrane</keyword>
<gene>
    <name evidence="3" type="ORF">A9Y57_01692</name>
    <name evidence="2" type="ORF">P7G31_00800</name>
</gene>
<reference evidence="2" key="2">
    <citation type="submission" date="2023-03" db="EMBL/GenBank/DDBJ databases">
        <authorList>
            <person name="Shen W."/>
            <person name="Cai J."/>
        </authorList>
    </citation>
    <scope>NUCLEOTIDE SEQUENCE</scope>
    <source>
        <strain evidence="2">P82-2</strain>
    </source>
</reference>
<evidence type="ECO:0000313" key="3">
    <source>
        <dbReference type="EMBL" id="PCH11389.1"/>
    </source>
</evidence>
<dbReference type="Proteomes" id="UP001180515">
    <property type="component" value="Unassembled WGS sequence"/>
</dbReference>
<protein>
    <recommendedName>
        <fullName evidence="5">PTS cellobiose transporter subunit IIA</fullName>
    </recommendedName>
</protein>
<dbReference type="eggNOG" id="ENOG50330CD">
    <property type="taxonomic scope" value="Bacteria"/>
</dbReference>
<reference evidence="3 4" key="1">
    <citation type="submission" date="2016-06" db="EMBL/GenBank/DDBJ databases">
        <authorList>
            <person name="Haines A.N."/>
            <person name="Council K.R."/>
        </authorList>
    </citation>
    <scope>NUCLEOTIDE SEQUENCE [LARGE SCALE GENOMIC DNA]</scope>
    <source>
        <strain evidence="3 4">SP158-29</strain>
    </source>
</reference>
<dbReference type="Proteomes" id="UP000217465">
    <property type="component" value="Unassembled WGS sequence"/>
</dbReference>
<proteinExistence type="predicted"/>
<name>A0A0E2U981_9STRE</name>
<dbReference type="STRING" id="936154.STP_0337"/>
<dbReference type="EMBL" id="JARQAG010000001">
    <property type="protein sequence ID" value="MDT2730790.1"/>
    <property type="molecule type" value="Genomic_DNA"/>
</dbReference>
<comment type="caution">
    <text evidence="3">The sequence shown here is derived from an EMBL/GenBank/DDBJ whole genome shotgun (WGS) entry which is preliminary data.</text>
</comment>
<evidence type="ECO:0000313" key="4">
    <source>
        <dbReference type="Proteomes" id="UP000217465"/>
    </source>
</evidence>
<evidence type="ECO:0000313" key="2">
    <source>
        <dbReference type="EMBL" id="MDT2730790.1"/>
    </source>
</evidence>
<sequence>MTKKEMERVESLRKTNAIKTMYYTRYFMVRYVVTFFFFVNLYWGVTLYLSNATSAMLLPIGLGIFAGLGMWEQFRMYTTEQKEAKKSKLLFKATIAANSCLALLTLVGQSQLLYPFFNENLSTRLFILGILVLGILISFWMLVKISRIDTNKDRQFVRINRYLASLNLSKHY</sequence>
<keyword evidence="1" id="KW-1133">Transmembrane helix</keyword>
<accession>A0A0E2U981</accession>
<evidence type="ECO:0008006" key="5">
    <source>
        <dbReference type="Google" id="ProtNLM"/>
    </source>
</evidence>
<feature type="transmembrane region" description="Helical" evidence="1">
    <location>
        <begin position="89"/>
        <end position="109"/>
    </location>
</feature>
<keyword evidence="1" id="KW-0472">Membrane</keyword>
<feature type="transmembrane region" description="Helical" evidence="1">
    <location>
        <begin position="21"/>
        <end position="43"/>
    </location>
</feature>
<feature type="transmembrane region" description="Helical" evidence="1">
    <location>
        <begin position="49"/>
        <end position="68"/>
    </location>
</feature>
<dbReference type="AlphaFoldDB" id="A0A0E2U981"/>
<dbReference type="RefSeq" id="WP_003105572.1">
    <property type="nucleotide sequence ID" value="NZ_BAWT01000001.1"/>
</dbReference>
<dbReference type="EMBL" id="NSGR01000009">
    <property type="protein sequence ID" value="PCH11389.1"/>
    <property type="molecule type" value="Genomic_DNA"/>
</dbReference>
<feature type="transmembrane region" description="Helical" evidence="1">
    <location>
        <begin position="121"/>
        <end position="143"/>
    </location>
</feature>
<evidence type="ECO:0000256" key="1">
    <source>
        <dbReference type="SAM" id="Phobius"/>
    </source>
</evidence>